<feature type="non-terminal residue" evidence="1">
    <location>
        <position position="1"/>
    </location>
</feature>
<keyword evidence="2" id="KW-1185">Reference proteome</keyword>
<dbReference type="Proteomes" id="UP000831701">
    <property type="component" value="Chromosome 3"/>
</dbReference>
<sequence>RQLAIRPCIDYRALNDITVKNRYPLPLISSAFELLQQAQIFTSLDLRNAYHLVRIREGDEWKQDLTPPRYVHQVLQCLLEHQLYEKAEKSEFHASSVTVLSSLLTIFKCFKLQKGNTTVLTVVDKFSKNDSLPFRNFLLPKKLLMFC</sequence>
<evidence type="ECO:0000313" key="2">
    <source>
        <dbReference type="Proteomes" id="UP000831701"/>
    </source>
</evidence>
<accession>A0ACB8X3F3</accession>
<dbReference type="EMBL" id="CM041533">
    <property type="protein sequence ID" value="KAI3374628.1"/>
    <property type="molecule type" value="Genomic_DNA"/>
</dbReference>
<reference evidence="1" key="1">
    <citation type="submission" date="2022-04" db="EMBL/GenBank/DDBJ databases">
        <title>Jade perch genome.</title>
        <authorList>
            <person name="Chao B."/>
        </authorList>
    </citation>
    <scope>NUCLEOTIDE SEQUENCE</scope>
    <source>
        <strain evidence="1">CB-2022</strain>
    </source>
</reference>
<name>A0ACB8X3F3_9TELE</name>
<proteinExistence type="predicted"/>
<protein>
    <submittedName>
        <fullName evidence="1">Uncharacterized protein</fullName>
    </submittedName>
</protein>
<comment type="caution">
    <text evidence="1">The sequence shown here is derived from an EMBL/GenBank/DDBJ whole genome shotgun (WGS) entry which is preliminary data.</text>
</comment>
<organism evidence="1 2">
    <name type="scientific">Scortum barcoo</name>
    <name type="common">barcoo grunter</name>
    <dbReference type="NCBI Taxonomy" id="214431"/>
    <lineage>
        <taxon>Eukaryota</taxon>
        <taxon>Metazoa</taxon>
        <taxon>Chordata</taxon>
        <taxon>Craniata</taxon>
        <taxon>Vertebrata</taxon>
        <taxon>Euteleostomi</taxon>
        <taxon>Actinopterygii</taxon>
        <taxon>Neopterygii</taxon>
        <taxon>Teleostei</taxon>
        <taxon>Neoteleostei</taxon>
        <taxon>Acanthomorphata</taxon>
        <taxon>Eupercaria</taxon>
        <taxon>Centrarchiformes</taxon>
        <taxon>Terapontoidei</taxon>
        <taxon>Terapontidae</taxon>
        <taxon>Scortum</taxon>
    </lineage>
</organism>
<gene>
    <name evidence="1" type="ORF">L3Q82_021203</name>
</gene>
<evidence type="ECO:0000313" key="1">
    <source>
        <dbReference type="EMBL" id="KAI3374628.1"/>
    </source>
</evidence>